<sequence length="341" mass="37322">MGVMPLSRAPEGSVPSRGVFERLAHLANLFWLITQDDFGTFVGPNTAFGIFGALAGPLFLVQPLPASEVLLRLPAVILFNWSNLLIFDLANQRLPESALEDAANKPWRPVPSGLLTSDQLRRAMLVLLPLVLGLNHVLFGTGTETALLFALTWMYNDLGGGDDGWVQRNVIIAAAFGLYNLGSVRVASGARLSGLTNDAVLWIFVISAVILTTMQVQDLKDQEGDRQRGRRTAPHVLGDSTARWTIAMPVEAWSVFCTAFWGFASCDWDWGRGKGEAPTSSAPLIAISAYVVLLGAWVAFRCLTLRTPASDRATWQLWAFWTASLYALPCLYRYTAGVHIE</sequence>
<feature type="transmembrane region" description="Helical" evidence="5">
    <location>
        <begin position="170"/>
        <end position="187"/>
    </location>
</feature>
<organism evidence="6 7">
    <name type="scientific">Apiospora marii</name>
    <dbReference type="NCBI Taxonomy" id="335849"/>
    <lineage>
        <taxon>Eukaryota</taxon>
        <taxon>Fungi</taxon>
        <taxon>Dikarya</taxon>
        <taxon>Ascomycota</taxon>
        <taxon>Pezizomycotina</taxon>
        <taxon>Sordariomycetes</taxon>
        <taxon>Xylariomycetidae</taxon>
        <taxon>Amphisphaeriales</taxon>
        <taxon>Apiosporaceae</taxon>
        <taxon>Apiospora</taxon>
    </lineage>
</organism>
<gene>
    <name evidence="6" type="ORF">PG991_000710</name>
</gene>
<dbReference type="InterPro" id="IPR050475">
    <property type="entry name" value="Prenyltransferase_related"/>
</dbReference>
<evidence type="ECO:0000313" key="6">
    <source>
        <dbReference type="EMBL" id="KAK8037364.1"/>
    </source>
</evidence>
<protein>
    <submittedName>
        <fullName evidence="6">UbiA prenyltransferase</fullName>
    </submittedName>
</protein>
<dbReference type="CDD" id="cd13965">
    <property type="entry name" value="PT_UbiA_3"/>
    <property type="match status" value="1"/>
</dbReference>
<keyword evidence="2 5" id="KW-0812">Transmembrane</keyword>
<accession>A0ABR1SSS0</accession>
<keyword evidence="7" id="KW-1185">Reference proteome</keyword>
<dbReference type="EMBL" id="JAQQWI010000002">
    <property type="protein sequence ID" value="KAK8037364.1"/>
    <property type="molecule type" value="Genomic_DNA"/>
</dbReference>
<name>A0ABR1SSS0_9PEZI</name>
<comment type="caution">
    <text evidence="6">The sequence shown here is derived from an EMBL/GenBank/DDBJ whole genome shotgun (WGS) entry which is preliminary data.</text>
</comment>
<proteinExistence type="predicted"/>
<comment type="subcellular location">
    <subcellularLocation>
        <location evidence="1">Membrane</location>
        <topology evidence="1">Multi-pass membrane protein</topology>
    </subcellularLocation>
</comment>
<evidence type="ECO:0000256" key="2">
    <source>
        <dbReference type="ARBA" id="ARBA00022692"/>
    </source>
</evidence>
<keyword evidence="4 5" id="KW-0472">Membrane</keyword>
<dbReference type="PANTHER" id="PTHR42723">
    <property type="entry name" value="CHLOROPHYLL SYNTHASE"/>
    <property type="match status" value="1"/>
</dbReference>
<feature type="transmembrane region" description="Helical" evidence="5">
    <location>
        <begin position="315"/>
        <end position="334"/>
    </location>
</feature>
<keyword evidence="3 5" id="KW-1133">Transmembrane helix</keyword>
<evidence type="ECO:0000256" key="5">
    <source>
        <dbReference type="SAM" id="Phobius"/>
    </source>
</evidence>
<evidence type="ECO:0000313" key="7">
    <source>
        <dbReference type="Proteomes" id="UP001396898"/>
    </source>
</evidence>
<feature type="transmembrane region" description="Helical" evidence="5">
    <location>
        <begin position="199"/>
        <end position="216"/>
    </location>
</feature>
<dbReference type="InterPro" id="IPR000537">
    <property type="entry name" value="UbiA_prenyltransferase"/>
</dbReference>
<dbReference type="Proteomes" id="UP001396898">
    <property type="component" value="Unassembled WGS sequence"/>
</dbReference>
<feature type="transmembrane region" description="Helical" evidence="5">
    <location>
        <begin position="282"/>
        <end position="303"/>
    </location>
</feature>
<evidence type="ECO:0000256" key="4">
    <source>
        <dbReference type="ARBA" id="ARBA00023136"/>
    </source>
</evidence>
<reference evidence="6 7" key="1">
    <citation type="submission" date="2023-01" db="EMBL/GenBank/DDBJ databases">
        <title>Analysis of 21 Apiospora genomes using comparative genomics revels a genus with tremendous synthesis potential of carbohydrate active enzymes and secondary metabolites.</title>
        <authorList>
            <person name="Sorensen T."/>
        </authorList>
    </citation>
    <scope>NUCLEOTIDE SEQUENCE [LARGE SCALE GENOMIC DNA]</scope>
    <source>
        <strain evidence="6 7">CBS 20057</strain>
    </source>
</reference>
<dbReference type="PANTHER" id="PTHR42723:SF1">
    <property type="entry name" value="CHLOROPHYLL SYNTHASE, CHLOROPLASTIC"/>
    <property type="match status" value="1"/>
</dbReference>
<dbReference type="Pfam" id="PF01040">
    <property type="entry name" value="UbiA"/>
    <property type="match status" value="1"/>
</dbReference>
<feature type="transmembrane region" description="Helical" evidence="5">
    <location>
        <begin position="125"/>
        <end position="150"/>
    </location>
</feature>
<evidence type="ECO:0000256" key="1">
    <source>
        <dbReference type="ARBA" id="ARBA00004141"/>
    </source>
</evidence>
<evidence type="ECO:0000256" key="3">
    <source>
        <dbReference type="ARBA" id="ARBA00022989"/>
    </source>
</evidence>